<protein>
    <submittedName>
        <fullName evidence="1">Uncharacterized protein</fullName>
    </submittedName>
</protein>
<dbReference type="AlphaFoldDB" id="A0AAV8YT20"/>
<gene>
    <name evidence="1" type="ORF">NQ314_007207</name>
</gene>
<comment type="caution">
    <text evidence="1">The sequence shown here is derived from an EMBL/GenBank/DDBJ whole genome shotgun (WGS) entry which is preliminary data.</text>
</comment>
<dbReference type="EMBL" id="JANEYF010001954">
    <property type="protein sequence ID" value="KAJ8953794.1"/>
    <property type="molecule type" value="Genomic_DNA"/>
</dbReference>
<proteinExistence type="predicted"/>
<sequence length="167" mass="19629">MSQQIIANCVNTLSDELCKELEDILEKEKKKNGKKHRIWIRNWINRRSSLGASSTLLEELKNEDSSSYRNHLRMEVHQFEELLSKISNDIQRQDTHMRNAIPAKTKLELTLRFLATGDSFGSLEYLYRIARSTMCQFIPEVCKAISNALKDFIQVSYILYLNKYYIF</sequence>
<dbReference type="Proteomes" id="UP001162156">
    <property type="component" value="Unassembled WGS sequence"/>
</dbReference>
<evidence type="ECO:0000313" key="2">
    <source>
        <dbReference type="Proteomes" id="UP001162156"/>
    </source>
</evidence>
<name>A0AAV8YT20_9CUCU</name>
<evidence type="ECO:0000313" key="1">
    <source>
        <dbReference type="EMBL" id="KAJ8953794.1"/>
    </source>
</evidence>
<reference evidence="1" key="1">
    <citation type="journal article" date="2023" name="Insect Mol. Biol.">
        <title>Genome sequencing provides insights into the evolution of gene families encoding plant cell wall-degrading enzymes in longhorned beetles.</title>
        <authorList>
            <person name="Shin N.R."/>
            <person name="Okamura Y."/>
            <person name="Kirsch R."/>
            <person name="Pauchet Y."/>
        </authorList>
    </citation>
    <scope>NUCLEOTIDE SEQUENCE</scope>
    <source>
        <strain evidence="1">RBIC_L_NR</strain>
    </source>
</reference>
<organism evidence="1 2">
    <name type="scientific">Rhamnusium bicolor</name>
    <dbReference type="NCBI Taxonomy" id="1586634"/>
    <lineage>
        <taxon>Eukaryota</taxon>
        <taxon>Metazoa</taxon>
        <taxon>Ecdysozoa</taxon>
        <taxon>Arthropoda</taxon>
        <taxon>Hexapoda</taxon>
        <taxon>Insecta</taxon>
        <taxon>Pterygota</taxon>
        <taxon>Neoptera</taxon>
        <taxon>Endopterygota</taxon>
        <taxon>Coleoptera</taxon>
        <taxon>Polyphaga</taxon>
        <taxon>Cucujiformia</taxon>
        <taxon>Chrysomeloidea</taxon>
        <taxon>Cerambycidae</taxon>
        <taxon>Lepturinae</taxon>
        <taxon>Rhagiini</taxon>
        <taxon>Rhamnusium</taxon>
    </lineage>
</organism>
<accession>A0AAV8YT20</accession>
<keyword evidence="2" id="KW-1185">Reference proteome</keyword>